<evidence type="ECO:0000256" key="4">
    <source>
        <dbReference type="ARBA" id="ARBA00006463"/>
    </source>
</evidence>
<keyword evidence="7 10" id="KW-0106">Calcium</keyword>
<dbReference type="GeneID" id="54489525"/>
<dbReference type="GO" id="GO:0030570">
    <property type="term" value="F:pectate lyase activity"/>
    <property type="evidence" value="ECO:0007669"/>
    <property type="project" value="UniProtKB-UniRule"/>
</dbReference>
<comment type="catalytic activity">
    <reaction evidence="1 10">
        <text>Eliminative cleavage of (1-&gt;4)-alpha-D-galacturonan to give oligosaccharides with 4-deoxy-alpha-D-galact-4-enuronosyl groups at their non-reducing ends.</text>
        <dbReference type="EC" id="4.2.2.2"/>
    </reaction>
</comment>
<dbReference type="SUPFAM" id="SSF51126">
    <property type="entry name" value="Pectin lyase-like"/>
    <property type="match status" value="1"/>
</dbReference>
<dbReference type="InterPro" id="IPR011050">
    <property type="entry name" value="Pectin_lyase_fold/virulence"/>
</dbReference>
<evidence type="ECO:0000256" key="7">
    <source>
        <dbReference type="ARBA" id="ARBA00022837"/>
    </source>
</evidence>
<dbReference type="Pfam" id="PF03211">
    <property type="entry name" value="Pectate_lyase"/>
    <property type="match status" value="2"/>
</dbReference>
<evidence type="ECO:0000256" key="8">
    <source>
        <dbReference type="ARBA" id="ARBA00023239"/>
    </source>
</evidence>
<feature type="signal peptide" evidence="10">
    <location>
        <begin position="1"/>
        <end position="16"/>
    </location>
</feature>
<protein>
    <recommendedName>
        <fullName evidence="10">Pectate lyase</fullName>
        <ecNumber evidence="10">4.2.2.2</ecNumber>
    </recommendedName>
</protein>
<sequence>MTPAIFLVALVSTALAATTNTGLQTTFPSPSGTTNLAAVKTVAAGASFDGGMKQWDRNPSTCNEQAEGGDSDAVFLLQEGAVLSNAIIGPNNGEGVHCLGACTLNNIWWTDVCEDAATFKQKSGTSYVNGGGARNAEDKVLQHNGGGTVAVKNFYVRISSLIALLLVELTPSGQATNVGKVYRSCGNCGTQYARKSTFSNVKVSGADVIAGINGNEGDTTSISNSCVLSSALCWLYKGNDSGAEPSKTASAPDGKTCQTSAVKTSGC</sequence>
<name>A0A6A6W1H7_9PEZI</name>
<dbReference type="Gene3D" id="2.160.20.10">
    <property type="entry name" value="Single-stranded right-handed beta-helix, Pectin lyase-like"/>
    <property type="match status" value="1"/>
</dbReference>
<reference evidence="11" key="1">
    <citation type="journal article" date="2020" name="Stud. Mycol.">
        <title>101 Dothideomycetes genomes: a test case for predicting lifestyles and emergence of pathogens.</title>
        <authorList>
            <person name="Haridas S."/>
            <person name="Albert R."/>
            <person name="Binder M."/>
            <person name="Bloem J."/>
            <person name="Labutti K."/>
            <person name="Salamov A."/>
            <person name="Andreopoulos B."/>
            <person name="Baker S."/>
            <person name="Barry K."/>
            <person name="Bills G."/>
            <person name="Bluhm B."/>
            <person name="Cannon C."/>
            <person name="Castanera R."/>
            <person name="Culley D."/>
            <person name="Daum C."/>
            <person name="Ezra D."/>
            <person name="Gonzalez J."/>
            <person name="Henrissat B."/>
            <person name="Kuo A."/>
            <person name="Liang C."/>
            <person name="Lipzen A."/>
            <person name="Lutzoni F."/>
            <person name="Magnuson J."/>
            <person name="Mondo S."/>
            <person name="Nolan M."/>
            <person name="Ohm R."/>
            <person name="Pangilinan J."/>
            <person name="Park H.-J."/>
            <person name="Ramirez L."/>
            <person name="Alfaro M."/>
            <person name="Sun H."/>
            <person name="Tritt A."/>
            <person name="Yoshinaga Y."/>
            <person name="Zwiers L.-H."/>
            <person name="Turgeon B."/>
            <person name="Goodwin S."/>
            <person name="Spatafora J."/>
            <person name="Crous P."/>
            <person name="Grigoriev I."/>
        </authorList>
    </citation>
    <scope>NUCLEOTIDE SEQUENCE</scope>
    <source>
        <strain evidence="11">CBS 121739</strain>
    </source>
</reference>
<feature type="chain" id="PRO_5025704779" description="Pectate lyase" evidence="10">
    <location>
        <begin position="17"/>
        <end position="267"/>
    </location>
</feature>
<keyword evidence="8 10" id="KW-0456">Lyase</keyword>
<dbReference type="OrthoDB" id="441042at2759"/>
<dbReference type="Proteomes" id="UP000799437">
    <property type="component" value="Unassembled WGS sequence"/>
</dbReference>
<comment type="cofactor">
    <cofactor evidence="2 10">
        <name>Ca(2+)</name>
        <dbReference type="ChEBI" id="CHEBI:29108"/>
    </cofactor>
</comment>
<dbReference type="InterPro" id="IPR012334">
    <property type="entry name" value="Pectin_lyas_fold"/>
</dbReference>
<dbReference type="InterPro" id="IPR004898">
    <property type="entry name" value="Pectate_lyase_PlyH/PlyE-like"/>
</dbReference>
<dbReference type="AlphaFoldDB" id="A0A6A6W1H7"/>
<evidence type="ECO:0000256" key="2">
    <source>
        <dbReference type="ARBA" id="ARBA00001913"/>
    </source>
</evidence>
<dbReference type="EMBL" id="ML996579">
    <property type="protein sequence ID" value="KAF2754901.1"/>
    <property type="molecule type" value="Genomic_DNA"/>
</dbReference>
<evidence type="ECO:0000256" key="6">
    <source>
        <dbReference type="ARBA" id="ARBA00022729"/>
    </source>
</evidence>
<dbReference type="RefSeq" id="XP_033597352.1">
    <property type="nucleotide sequence ID" value="XM_033748471.1"/>
</dbReference>
<evidence type="ECO:0000313" key="12">
    <source>
        <dbReference type="Proteomes" id="UP000799437"/>
    </source>
</evidence>
<evidence type="ECO:0000256" key="10">
    <source>
        <dbReference type="RuleBase" id="RU367009"/>
    </source>
</evidence>
<comment type="similarity">
    <text evidence="4 10">Belongs to the polysaccharide lyase 3 family.</text>
</comment>
<accession>A0A6A6W1H7</accession>
<gene>
    <name evidence="11" type="ORF">EJ05DRAFT_513812</name>
</gene>
<dbReference type="PANTHER" id="PTHR33407">
    <property type="entry name" value="PECTATE LYASE F-RELATED"/>
    <property type="match status" value="1"/>
</dbReference>
<evidence type="ECO:0000256" key="1">
    <source>
        <dbReference type="ARBA" id="ARBA00000695"/>
    </source>
</evidence>
<comment type="function">
    <text evidence="9 10">Pectinolytic enzyme consist of four classes of enzymes: pectin lyase, polygalacturonase, pectin methylesterase and rhamnogalacturonase. Among pectinolytic enzymes, pectin lyase is the most important in depolymerization of pectin, since it cleaves internal glycosidic bonds of highly methylated pectins. Favors pectate, the anion, over pectin, the methyl ester.</text>
</comment>
<dbReference type="PANTHER" id="PTHR33407:SF9">
    <property type="entry name" value="PECTATE LYASE F-RELATED"/>
    <property type="match status" value="1"/>
</dbReference>
<keyword evidence="12" id="KW-1185">Reference proteome</keyword>
<evidence type="ECO:0000256" key="3">
    <source>
        <dbReference type="ARBA" id="ARBA00004613"/>
    </source>
</evidence>
<organism evidence="11 12">
    <name type="scientific">Pseudovirgaria hyperparasitica</name>
    <dbReference type="NCBI Taxonomy" id="470096"/>
    <lineage>
        <taxon>Eukaryota</taxon>
        <taxon>Fungi</taxon>
        <taxon>Dikarya</taxon>
        <taxon>Ascomycota</taxon>
        <taxon>Pezizomycotina</taxon>
        <taxon>Dothideomycetes</taxon>
        <taxon>Dothideomycetes incertae sedis</taxon>
        <taxon>Acrospermales</taxon>
        <taxon>Acrospermaceae</taxon>
        <taxon>Pseudovirgaria</taxon>
    </lineage>
</organism>
<dbReference type="GO" id="GO:0005576">
    <property type="term" value="C:extracellular region"/>
    <property type="evidence" value="ECO:0007669"/>
    <property type="project" value="UniProtKB-SubCell"/>
</dbReference>
<comment type="subcellular location">
    <subcellularLocation>
        <location evidence="3 10">Secreted</location>
    </subcellularLocation>
</comment>
<proteinExistence type="inferred from homology"/>
<dbReference type="GO" id="GO:0045490">
    <property type="term" value="P:pectin catabolic process"/>
    <property type="evidence" value="ECO:0007669"/>
    <property type="project" value="TreeGrafter"/>
</dbReference>
<keyword evidence="5 10" id="KW-0964">Secreted</keyword>
<evidence type="ECO:0000256" key="5">
    <source>
        <dbReference type="ARBA" id="ARBA00022525"/>
    </source>
</evidence>
<evidence type="ECO:0000313" key="11">
    <source>
        <dbReference type="EMBL" id="KAF2754901.1"/>
    </source>
</evidence>
<dbReference type="EC" id="4.2.2.2" evidence="10"/>
<evidence type="ECO:0000256" key="9">
    <source>
        <dbReference type="ARBA" id="ARBA00025679"/>
    </source>
</evidence>
<keyword evidence="6 10" id="KW-0732">Signal</keyword>